<dbReference type="InterPro" id="IPR000182">
    <property type="entry name" value="GNAT_dom"/>
</dbReference>
<keyword evidence="3" id="KW-1185">Reference proteome</keyword>
<dbReference type="SUPFAM" id="SSF55729">
    <property type="entry name" value="Acyl-CoA N-acyltransferases (Nat)"/>
    <property type="match status" value="1"/>
</dbReference>
<evidence type="ECO:0000259" key="1">
    <source>
        <dbReference type="PROSITE" id="PS51186"/>
    </source>
</evidence>
<evidence type="ECO:0000313" key="2">
    <source>
        <dbReference type="EMBL" id="MCD2195682.1"/>
    </source>
</evidence>
<feature type="domain" description="N-acetyltransferase" evidence="1">
    <location>
        <begin position="12"/>
        <end position="177"/>
    </location>
</feature>
<gene>
    <name evidence="2" type="ORF">LQ327_20130</name>
</gene>
<dbReference type="Pfam" id="PF00583">
    <property type="entry name" value="Acetyltransf_1"/>
    <property type="match status" value="1"/>
</dbReference>
<name>A0ABS8PCQ5_9PSEU</name>
<dbReference type="PROSITE" id="PS51186">
    <property type="entry name" value="GNAT"/>
    <property type="match status" value="1"/>
</dbReference>
<dbReference type="PANTHER" id="PTHR43072:SF60">
    <property type="entry name" value="L-2,4-DIAMINOBUTYRIC ACID ACETYLTRANSFERASE"/>
    <property type="match status" value="1"/>
</dbReference>
<dbReference type="Proteomes" id="UP001199469">
    <property type="component" value="Unassembled WGS sequence"/>
</dbReference>
<dbReference type="PANTHER" id="PTHR43072">
    <property type="entry name" value="N-ACETYLTRANSFERASE"/>
    <property type="match status" value="1"/>
</dbReference>
<accession>A0ABS8PCQ5</accession>
<comment type="caution">
    <text evidence="2">The sequence shown here is derived from an EMBL/GenBank/DDBJ whole genome shotgun (WGS) entry which is preliminary data.</text>
</comment>
<dbReference type="Gene3D" id="3.40.630.30">
    <property type="match status" value="1"/>
</dbReference>
<organism evidence="2 3">
    <name type="scientific">Actinomycetospora endophytica</name>
    <dbReference type="NCBI Taxonomy" id="2291215"/>
    <lineage>
        <taxon>Bacteria</taxon>
        <taxon>Bacillati</taxon>
        <taxon>Actinomycetota</taxon>
        <taxon>Actinomycetes</taxon>
        <taxon>Pseudonocardiales</taxon>
        <taxon>Pseudonocardiaceae</taxon>
        <taxon>Actinomycetospora</taxon>
    </lineage>
</organism>
<dbReference type="InterPro" id="IPR016181">
    <property type="entry name" value="Acyl_CoA_acyltransferase"/>
</dbReference>
<protein>
    <submittedName>
        <fullName evidence="2">GNAT family N-acetyltransferase</fullName>
    </submittedName>
</protein>
<dbReference type="RefSeq" id="WP_230737001.1">
    <property type="nucleotide sequence ID" value="NZ_JAJNDB010000004.1"/>
</dbReference>
<reference evidence="2 3" key="1">
    <citation type="submission" date="2021-11" db="EMBL/GenBank/DDBJ databases">
        <title>Draft genome sequence of Actinomycetospora sp. SF1 isolated from the rhizosphere soil.</title>
        <authorList>
            <person name="Duangmal K."/>
            <person name="Chantavorakit T."/>
        </authorList>
    </citation>
    <scope>NUCLEOTIDE SEQUENCE [LARGE SCALE GENOMIC DNA]</scope>
    <source>
        <strain evidence="2 3">TBRC 5722</strain>
    </source>
</reference>
<sequence length="179" mass="19305">MTTGPDGERGHVELRRYDEADRQAVLELSLRAWEPVFESLRGVLGPSGVFDVLHPDWRDSQRRAVEGVLDDPATTVWSAVLDGMVIGFAAATVREAYGEIVMLAVDPSAQRRGIGGALTTTALAWIAEQGVAVAMVETGGDPGHAPARRVYERAGFAALPVTRYFRRSASPPPRPARSP</sequence>
<dbReference type="CDD" id="cd04301">
    <property type="entry name" value="NAT_SF"/>
    <property type="match status" value="1"/>
</dbReference>
<evidence type="ECO:0000313" key="3">
    <source>
        <dbReference type="Proteomes" id="UP001199469"/>
    </source>
</evidence>
<dbReference type="EMBL" id="JAJNDB010000004">
    <property type="protein sequence ID" value="MCD2195682.1"/>
    <property type="molecule type" value="Genomic_DNA"/>
</dbReference>
<proteinExistence type="predicted"/>